<name>A0AAE1FFA3_PETCI</name>
<proteinExistence type="predicted"/>
<comment type="caution">
    <text evidence="2">The sequence shown here is derived from an EMBL/GenBank/DDBJ whole genome shotgun (WGS) entry which is preliminary data.</text>
</comment>
<feature type="region of interest" description="Disordered" evidence="1">
    <location>
        <begin position="65"/>
        <end position="84"/>
    </location>
</feature>
<dbReference type="AlphaFoldDB" id="A0AAE1FFA3"/>
<evidence type="ECO:0000256" key="1">
    <source>
        <dbReference type="SAM" id="MobiDB-lite"/>
    </source>
</evidence>
<protein>
    <submittedName>
        <fullName evidence="2">Uncharacterized protein</fullName>
    </submittedName>
</protein>
<sequence length="96" mass="10305">MVAHLITVARETKDKNHNTISQLYTNLHRSNILDFTGAKGLKKLEIVIVHPCTGPAAKCPDAADGRGVTIPSPRNTGVTLPTHGDLTDSHTTKIVL</sequence>
<dbReference type="Proteomes" id="UP001286313">
    <property type="component" value="Unassembled WGS sequence"/>
</dbReference>
<dbReference type="EMBL" id="JAWQEG010002226">
    <property type="protein sequence ID" value="KAK3873404.1"/>
    <property type="molecule type" value="Genomic_DNA"/>
</dbReference>
<evidence type="ECO:0000313" key="3">
    <source>
        <dbReference type="Proteomes" id="UP001286313"/>
    </source>
</evidence>
<accession>A0AAE1FFA3</accession>
<reference evidence="2" key="1">
    <citation type="submission" date="2023-10" db="EMBL/GenBank/DDBJ databases">
        <title>Genome assemblies of two species of porcelain crab, Petrolisthes cinctipes and Petrolisthes manimaculis (Anomura: Porcellanidae).</title>
        <authorList>
            <person name="Angst P."/>
        </authorList>
    </citation>
    <scope>NUCLEOTIDE SEQUENCE</scope>
    <source>
        <strain evidence="2">PB745_01</strain>
        <tissue evidence="2">Gill</tissue>
    </source>
</reference>
<keyword evidence="3" id="KW-1185">Reference proteome</keyword>
<gene>
    <name evidence="2" type="ORF">Pcinc_021580</name>
</gene>
<evidence type="ECO:0000313" key="2">
    <source>
        <dbReference type="EMBL" id="KAK3873404.1"/>
    </source>
</evidence>
<organism evidence="2 3">
    <name type="scientific">Petrolisthes cinctipes</name>
    <name type="common">Flat porcelain crab</name>
    <dbReference type="NCBI Taxonomy" id="88211"/>
    <lineage>
        <taxon>Eukaryota</taxon>
        <taxon>Metazoa</taxon>
        <taxon>Ecdysozoa</taxon>
        <taxon>Arthropoda</taxon>
        <taxon>Crustacea</taxon>
        <taxon>Multicrustacea</taxon>
        <taxon>Malacostraca</taxon>
        <taxon>Eumalacostraca</taxon>
        <taxon>Eucarida</taxon>
        <taxon>Decapoda</taxon>
        <taxon>Pleocyemata</taxon>
        <taxon>Anomura</taxon>
        <taxon>Galatheoidea</taxon>
        <taxon>Porcellanidae</taxon>
        <taxon>Petrolisthes</taxon>
    </lineage>
</organism>